<reference evidence="12 13" key="1">
    <citation type="submission" date="2018-05" db="EMBL/GenBank/DDBJ databases">
        <title>Genomic diversity of pathogens causing Blackleg of Potato in Pakistan.</title>
        <authorList>
            <person name="Sarfraz S."/>
            <person name="Riaz K."/>
            <person name="Oulghazi S."/>
            <person name="Cigna J."/>
            <person name="Sahi S.T."/>
            <person name="Khan S.H."/>
            <person name="Hameed A."/>
            <person name="Faure D."/>
        </authorList>
    </citation>
    <scope>NUCLEOTIDE SEQUENCE [LARGE SCALE GENOMIC DNA]</scope>
    <source>
        <strain evidence="12 13">SS70</strain>
    </source>
</reference>
<proteinExistence type="inferred from homology"/>
<keyword evidence="10" id="KW-0503">Monooxygenase</keyword>
<keyword evidence="9" id="KW-0560">Oxidoreductase</keyword>
<dbReference type="GO" id="GO:0005737">
    <property type="term" value="C:cytoplasm"/>
    <property type="evidence" value="ECO:0007669"/>
    <property type="project" value="UniProtKB-SubCell"/>
</dbReference>
<dbReference type="PROSITE" id="PS01304">
    <property type="entry name" value="UBIH"/>
    <property type="match status" value="1"/>
</dbReference>
<evidence type="ECO:0000256" key="3">
    <source>
        <dbReference type="ARBA" id="ARBA00004749"/>
    </source>
</evidence>
<feature type="domain" description="FAD-binding" evidence="11">
    <location>
        <begin position="4"/>
        <end position="345"/>
    </location>
</feature>
<dbReference type="Proteomes" id="UP000245055">
    <property type="component" value="Unassembled WGS sequence"/>
</dbReference>
<dbReference type="InterPro" id="IPR051205">
    <property type="entry name" value="UbiH/COQ6_monooxygenase"/>
</dbReference>
<dbReference type="PANTHER" id="PTHR43876">
    <property type="entry name" value="UBIQUINONE BIOSYNTHESIS MONOOXYGENASE COQ6, MITOCHONDRIAL"/>
    <property type="match status" value="1"/>
</dbReference>
<comment type="cofactor">
    <cofactor evidence="1">
        <name>FAD</name>
        <dbReference type="ChEBI" id="CHEBI:57692"/>
    </cofactor>
</comment>
<dbReference type="GO" id="GO:0019168">
    <property type="term" value="F:2-polyprenylphenol 6-hydroxylase activity"/>
    <property type="evidence" value="ECO:0007669"/>
    <property type="project" value="TreeGrafter"/>
</dbReference>
<dbReference type="InterPro" id="IPR010971">
    <property type="entry name" value="UbiH/COQ6"/>
</dbReference>
<evidence type="ECO:0000313" key="12">
    <source>
        <dbReference type="EMBL" id="PWD75151.1"/>
    </source>
</evidence>
<dbReference type="FunFam" id="3.50.50.60:FF:000062">
    <property type="entry name" value="FAD-dependent 2-octaprenylphenol hydroxylase"/>
    <property type="match status" value="1"/>
</dbReference>
<keyword evidence="5" id="KW-0963">Cytoplasm</keyword>
<evidence type="ECO:0000256" key="4">
    <source>
        <dbReference type="ARBA" id="ARBA00005349"/>
    </source>
</evidence>
<evidence type="ECO:0000256" key="5">
    <source>
        <dbReference type="ARBA" id="ARBA00022490"/>
    </source>
</evidence>
<organism evidence="12 13">
    <name type="scientific">Dickeya dianthicola</name>
    <dbReference type="NCBI Taxonomy" id="204039"/>
    <lineage>
        <taxon>Bacteria</taxon>
        <taxon>Pseudomonadati</taxon>
        <taxon>Pseudomonadota</taxon>
        <taxon>Gammaproteobacteria</taxon>
        <taxon>Enterobacterales</taxon>
        <taxon>Pectobacteriaceae</taxon>
        <taxon>Dickeya</taxon>
    </lineage>
</organism>
<dbReference type="GO" id="GO:0110142">
    <property type="term" value="C:ubiquinone biosynthesis complex"/>
    <property type="evidence" value="ECO:0007669"/>
    <property type="project" value="UniProtKB-ARBA"/>
</dbReference>
<evidence type="ECO:0000256" key="1">
    <source>
        <dbReference type="ARBA" id="ARBA00001974"/>
    </source>
</evidence>
<dbReference type="FunFam" id="3.50.50.60:FF:000048">
    <property type="entry name" value="2-octaprenyl-3-methyl-6-methoxy-1,4-benzoquinol hydroxylase"/>
    <property type="match status" value="1"/>
</dbReference>
<evidence type="ECO:0000313" key="13">
    <source>
        <dbReference type="Proteomes" id="UP000245055"/>
    </source>
</evidence>
<dbReference type="Pfam" id="PF01494">
    <property type="entry name" value="FAD_binding_3"/>
    <property type="match status" value="1"/>
</dbReference>
<keyword evidence="7" id="KW-0831">Ubiquinone biosynthesis</keyword>
<sequence length="403" mass="44255">MQSFDVVIAGGGMVGLALACGLQGSGLSVAVLEKQTAIEPLANGPHAPRVSAINAASEALLRKLDVWPGIAAQRLSPYNEMYVWDKDSFGNIRFCGKEFGFSRLGHIIENDVIQWALWQQATQSRDITLLAPAALRQVAWGENEAFITLEDGSMLTARLVVGADGAHSWLRQHADIPLTFWDYGHHALVANIRTERPHGAIASQVFHGDGILAFLPLGDPHLSSIVWSLPPERAQHMHKLPADDFVKQLAMTFDMRLGLCQLESDRQTFPLTARYARSFAAHRLVLTGDAAHTIHPLAGQGVNLGFMDVAELIAELKRLQAQGKDIGQHLYLRRYERRRKHSAALMLASMQSFRTLFAASHPVSGLLRDIGLKLADTLPGIKPTLVRQAMGLNDLPEWLDQAG</sequence>
<accession>A0AAP2CYI3</accession>
<dbReference type="GO" id="GO:0071949">
    <property type="term" value="F:FAD binding"/>
    <property type="evidence" value="ECO:0007669"/>
    <property type="project" value="InterPro"/>
</dbReference>
<dbReference type="InterPro" id="IPR018168">
    <property type="entry name" value="Ubi_Hdrlase_CS"/>
</dbReference>
<dbReference type="NCBIfam" id="NF005949">
    <property type="entry name" value="PRK08013.1"/>
    <property type="match status" value="1"/>
</dbReference>
<protein>
    <submittedName>
        <fullName evidence="12">FAD-dependent 2-octaprenylphenol hydroxylase</fullName>
    </submittedName>
</protein>
<dbReference type="AlphaFoldDB" id="A0AAP2CYI3"/>
<gene>
    <name evidence="12" type="ORF">DF213_03295</name>
</gene>
<evidence type="ECO:0000256" key="6">
    <source>
        <dbReference type="ARBA" id="ARBA00022630"/>
    </source>
</evidence>
<comment type="pathway">
    <text evidence="3">Cofactor biosynthesis; ubiquinone biosynthesis.</text>
</comment>
<evidence type="ECO:0000256" key="8">
    <source>
        <dbReference type="ARBA" id="ARBA00022827"/>
    </source>
</evidence>
<dbReference type="GO" id="GO:0006744">
    <property type="term" value="P:ubiquinone biosynthetic process"/>
    <property type="evidence" value="ECO:0007669"/>
    <property type="project" value="UniProtKB-KW"/>
</dbReference>
<dbReference type="GeneID" id="49320406"/>
<dbReference type="Gene3D" id="3.50.50.60">
    <property type="entry name" value="FAD/NAD(P)-binding domain"/>
    <property type="match status" value="2"/>
</dbReference>
<comment type="caution">
    <text evidence="12">The sequence shown here is derived from an EMBL/GenBank/DDBJ whole genome shotgun (WGS) entry which is preliminary data.</text>
</comment>
<evidence type="ECO:0000256" key="2">
    <source>
        <dbReference type="ARBA" id="ARBA00004496"/>
    </source>
</evidence>
<evidence type="ECO:0000259" key="11">
    <source>
        <dbReference type="Pfam" id="PF01494"/>
    </source>
</evidence>
<dbReference type="RefSeq" id="WP_103415665.1">
    <property type="nucleotide sequence ID" value="NZ_CP031560.1"/>
</dbReference>
<dbReference type="SUPFAM" id="SSF51905">
    <property type="entry name" value="FAD/NAD(P)-binding domain"/>
    <property type="match status" value="1"/>
</dbReference>
<evidence type="ECO:0000256" key="7">
    <source>
        <dbReference type="ARBA" id="ARBA00022688"/>
    </source>
</evidence>
<dbReference type="EMBL" id="QESZ01000004">
    <property type="protein sequence ID" value="PWD75151.1"/>
    <property type="molecule type" value="Genomic_DNA"/>
</dbReference>
<keyword evidence="6" id="KW-0285">Flavoprotein</keyword>
<comment type="similarity">
    <text evidence="4">Belongs to the UbiH/COQ6 family.</text>
</comment>
<dbReference type="InterPro" id="IPR002938">
    <property type="entry name" value="FAD-bd"/>
</dbReference>
<dbReference type="InterPro" id="IPR036188">
    <property type="entry name" value="FAD/NAD-bd_sf"/>
</dbReference>
<evidence type="ECO:0000256" key="10">
    <source>
        <dbReference type="ARBA" id="ARBA00023033"/>
    </source>
</evidence>
<name>A0AAP2CYI3_9GAMM</name>
<dbReference type="NCBIfam" id="TIGR01988">
    <property type="entry name" value="Ubi-OHases"/>
    <property type="match status" value="1"/>
</dbReference>
<evidence type="ECO:0000256" key="9">
    <source>
        <dbReference type="ARBA" id="ARBA00023002"/>
    </source>
</evidence>
<dbReference type="PRINTS" id="PR00420">
    <property type="entry name" value="RNGMNOXGNASE"/>
</dbReference>
<keyword evidence="8" id="KW-0274">FAD</keyword>
<dbReference type="PANTHER" id="PTHR43876:SF7">
    <property type="entry name" value="UBIQUINONE BIOSYNTHESIS MONOOXYGENASE COQ6, MITOCHONDRIAL"/>
    <property type="match status" value="1"/>
</dbReference>
<comment type="subcellular location">
    <subcellularLocation>
        <location evidence="2">Cytoplasm</location>
    </subcellularLocation>
</comment>